<evidence type="ECO:0000256" key="3">
    <source>
        <dbReference type="ARBA" id="ARBA00060902"/>
    </source>
</evidence>
<dbReference type="GO" id="GO:0005615">
    <property type="term" value="C:extracellular space"/>
    <property type="evidence" value="ECO:0007669"/>
    <property type="project" value="TreeGrafter"/>
</dbReference>
<comment type="caution">
    <text evidence="5">The sequence shown here is derived from an EMBL/GenBank/DDBJ whole genome shotgun (WGS) entry which is preliminary data.</text>
</comment>
<dbReference type="SMART" id="SM00700">
    <property type="entry name" value="JHBP"/>
    <property type="match status" value="1"/>
</dbReference>
<evidence type="ECO:0000313" key="5">
    <source>
        <dbReference type="EMBL" id="CAB3220995.1"/>
    </source>
</evidence>
<dbReference type="InterPro" id="IPR010562">
    <property type="entry name" value="Haemolymph_juvenile_hormone-bd"/>
</dbReference>
<keyword evidence="2" id="KW-0090">Biological rhythms</keyword>
<organism evidence="5 8">
    <name type="scientific">Arctia plantaginis</name>
    <name type="common">Wood tiger moth</name>
    <name type="synonym">Phalaena plantaginis</name>
    <dbReference type="NCBI Taxonomy" id="874455"/>
    <lineage>
        <taxon>Eukaryota</taxon>
        <taxon>Metazoa</taxon>
        <taxon>Ecdysozoa</taxon>
        <taxon>Arthropoda</taxon>
        <taxon>Hexapoda</taxon>
        <taxon>Insecta</taxon>
        <taxon>Pterygota</taxon>
        <taxon>Neoptera</taxon>
        <taxon>Endopterygota</taxon>
        <taxon>Lepidoptera</taxon>
        <taxon>Glossata</taxon>
        <taxon>Ditrysia</taxon>
        <taxon>Noctuoidea</taxon>
        <taxon>Erebidae</taxon>
        <taxon>Arctiinae</taxon>
        <taxon>Arctia</taxon>
    </lineage>
</organism>
<evidence type="ECO:0000256" key="4">
    <source>
        <dbReference type="SAM" id="SignalP"/>
    </source>
</evidence>
<dbReference type="PANTHER" id="PTHR11008:SF39">
    <property type="entry name" value="CIRCADIAN CLOCK-CONTROLLED PROTEIN-LIKE PROTEIN"/>
    <property type="match status" value="1"/>
</dbReference>
<accession>A0A8S0YP57</accession>
<dbReference type="FunFam" id="3.15.10.30:FF:000001">
    <property type="entry name" value="Takeout-like protein 1"/>
    <property type="match status" value="1"/>
</dbReference>
<keyword evidence="7" id="KW-1185">Reference proteome</keyword>
<evidence type="ECO:0000256" key="1">
    <source>
        <dbReference type="ARBA" id="ARBA00022729"/>
    </source>
</evidence>
<dbReference type="Proteomes" id="UP000494256">
    <property type="component" value="Unassembled WGS sequence"/>
</dbReference>
<feature type="chain" id="PRO_5036434195" evidence="4">
    <location>
        <begin position="20"/>
        <end position="247"/>
    </location>
</feature>
<dbReference type="OrthoDB" id="8185902at2759"/>
<dbReference type="PANTHER" id="PTHR11008">
    <property type="entry name" value="PROTEIN TAKEOUT-LIKE PROTEIN"/>
    <property type="match status" value="1"/>
</dbReference>
<evidence type="ECO:0000313" key="7">
    <source>
        <dbReference type="Proteomes" id="UP000494106"/>
    </source>
</evidence>
<reference evidence="7 8" key="1">
    <citation type="submission" date="2020-04" db="EMBL/GenBank/DDBJ databases">
        <authorList>
            <person name="Wallbank WR R."/>
            <person name="Pardo Diaz C."/>
            <person name="Kozak K."/>
            <person name="Martin S."/>
            <person name="Jiggins C."/>
            <person name="Moest M."/>
            <person name="Warren A I."/>
            <person name="Byers J.R.P. K."/>
            <person name="Montejo-Kovacevich G."/>
            <person name="Yen C E."/>
        </authorList>
    </citation>
    <scope>NUCLEOTIDE SEQUENCE [LARGE SCALE GENOMIC DNA]</scope>
</reference>
<dbReference type="EMBL" id="CADEBC010000524">
    <property type="protein sequence ID" value="CAB3245341.1"/>
    <property type="molecule type" value="Genomic_DNA"/>
</dbReference>
<dbReference type="GO" id="GO:0007623">
    <property type="term" value="P:circadian rhythm"/>
    <property type="evidence" value="ECO:0007669"/>
    <property type="project" value="UniProtKB-ARBA"/>
</dbReference>
<dbReference type="AlphaFoldDB" id="A0A8S0YP57"/>
<dbReference type="Proteomes" id="UP000494106">
    <property type="component" value="Unassembled WGS sequence"/>
</dbReference>
<protein>
    <submittedName>
        <fullName evidence="5">Uncharacterized protein</fullName>
    </submittedName>
</protein>
<gene>
    <name evidence="6" type="ORF">APLA_LOCUS10402</name>
    <name evidence="5" type="ORF">APLA_LOCUS590</name>
</gene>
<evidence type="ECO:0000313" key="8">
    <source>
        <dbReference type="Proteomes" id="UP000494256"/>
    </source>
</evidence>
<feature type="signal peptide" evidence="4">
    <location>
        <begin position="1"/>
        <end position="19"/>
    </location>
</feature>
<dbReference type="InterPro" id="IPR038606">
    <property type="entry name" value="To_sf"/>
</dbReference>
<comment type="similarity">
    <text evidence="3">Belongs to the TO family.</text>
</comment>
<proteinExistence type="inferred from homology"/>
<evidence type="ECO:0000256" key="2">
    <source>
        <dbReference type="ARBA" id="ARBA00023108"/>
    </source>
</evidence>
<keyword evidence="1 4" id="KW-0732">Signal</keyword>
<sequence length="247" mass="27586">MRYLVSVFVVFCSISCVLLKELPEYIQVCKRDPSTLDDCILKSIEAIKPRIILGIPELGVPAIDPFLIPEIKAPTTDNLNIRFMARDVKVTGGGDFKIKSLSVDLDSLTIKAHIRFPKLHFEGDYKIDGQILIVPLNGEGKFHSDAVKCDAELIFRLQVVPQDGVDYLKFNKIDIDINVRDYRIKLDGLFNGDKSLGDAANAAINQNRGEFLKVSKPYLEKTVSKFILDVANKVVDGLTLDQLLPKP</sequence>
<dbReference type="Gene3D" id="3.15.10.30">
    <property type="entry name" value="Haemolymph juvenile hormone binding protein"/>
    <property type="match status" value="1"/>
</dbReference>
<name>A0A8S0YP57_ARCPL</name>
<dbReference type="EMBL" id="CADEBD010000042">
    <property type="protein sequence ID" value="CAB3220995.1"/>
    <property type="molecule type" value="Genomic_DNA"/>
</dbReference>
<evidence type="ECO:0000313" key="6">
    <source>
        <dbReference type="EMBL" id="CAB3245341.1"/>
    </source>
</evidence>
<dbReference type="Pfam" id="PF06585">
    <property type="entry name" value="JHBP"/>
    <property type="match status" value="1"/>
</dbReference>